<evidence type="ECO:0000256" key="2">
    <source>
        <dbReference type="SAM" id="Phobius"/>
    </source>
</evidence>
<feature type="region of interest" description="Disordered" evidence="1">
    <location>
        <begin position="121"/>
        <end position="147"/>
    </location>
</feature>
<dbReference type="AlphaFoldDB" id="A0A2T0ADE9"/>
<keyword evidence="2" id="KW-1133">Transmembrane helix</keyword>
<accession>A0A2T0ADE9</accession>
<keyword evidence="2" id="KW-0472">Membrane</keyword>
<dbReference type="Proteomes" id="UP000239560">
    <property type="component" value="Unassembled WGS sequence"/>
</dbReference>
<organism evidence="3 4">
    <name type="scientific">Rhodotorula toruloides</name>
    <name type="common">Yeast</name>
    <name type="synonym">Rhodosporidium toruloides</name>
    <dbReference type="NCBI Taxonomy" id="5286"/>
    <lineage>
        <taxon>Eukaryota</taxon>
        <taxon>Fungi</taxon>
        <taxon>Dikarya</taxon>
        <taxon>Basidiomycota</taxon>
        <taxon>Pucciniomycotina</taxon>
        <taxon>Microbotryomycetes</taxon>
        <taxon>Sporidiobolales</taxon>
        <taxon>Sporidiobolaceae</taxon>
        <taxon>Rhodotorula</taxon>
    </lineage>
</organism>
<protein>
    <submittedName>
        <fullName evidence="3">Uncharacterized protein</fullName>
    </submittedName>
</protein>
<evidence type="ECO:0000313" key="3">
    <source>
        <dbReference type="EMBL" id="PRQ76014.1"/>
    </source>
</evidence>
<sequence length="469" mass="51065">MVETESVWRRRADGEQRRCRQLTFGRFSHLLVLLVVLRLAAHRLVFRLLVARRRRSRCAQLLPSLLLGSVKSREFRLDLLDKLLPRALDGRVAVRFDSVELGEKREEVLFVGEEGRVGRAEGKGRRRRAGRAVGGRGRSREGEGGRRNERCAVGVEVLGQRGEGGERGVPLGGSIQVDGRGVRVGVGLHRRRVVEVGSVVAIGSVVVDGRGDSSGEVDLLRVGDEGGRNMRALEGYLDVLLDVGISAVEFFLVVVRSGVVEEIRLELDEEVEEGVRAELTLPPSVSNLPPALLLLPPPLFADELVAATPAFKLLSESKAVRELLFLLATAALDGLGLGEGDLTATLALLSEIVGLDVIGGEIDAAEIDEGRDLVGEHCRLRRGSGRGLGVEGVGVLLEMRRKGGGRRMGGLYTLCVTSTRTFPNGLEGRRRSSQALDSSSLHDGRHRRSSSIERASGYLRRQKQEQFAR</sequence>
<proteinExistence type="predicted"/>
<feature type="region of interest" description="Disordered" evidence="1">
    <location>
        <begin position="423"/>
        <end position="469"/>
    </location>
</feature>
<evidence type="ECO:0000313" key="4">
    <source>
        <dbReference type="Proteomes" id="UP000239560"/>
    </source>
</evidence>
<feature type="transmembrane region" description="Helical" evidence="2">
    <location>
        <begin position="30"/>
        <end position="50"/>
    </location>
</feature>
<evidence type="ECO:0000256" key="1">
    <source>
        <dbReference type="SAM" id="MobiDB-lite"/>
    </source>
</evidence>
<feature type="compositionally biased region" description="Basic and acidic residues" evidence="1">
    <location>
        <begin position="138"/>
        <end position="147"/>
    </location>
</feature>
<gene>
    <name evidence="3" type="ORF">AAT19DRAFT_13036</name>
</gene>
<dbReference type="EMBL" id="LCTV02000003">
    <property type="protein sequence ID" value="PRQ76014.1"/>
    <property type="molecule type" value="Genomic_DNA"/>
</dbReference>
<keyword evidence="2" id="KW-0812">Transmembrane</keyword>
<reference evidence="3 4" key="1">
    <citation type="journal article" date="2018" name="Elife">
        <title>Functional genomics of lipid metabolism in the oleaginous yeast Rhodosporidium toruloides.</title>
        <authorList>
            <person name="Coradetti S.T."/>
            <person name="Pinel D."/>
            <person name="Geiselman G."/>
            <person name="Ito M."/>
            <person name="Mondo S."/>
            <person name="Reilly M.C."/>
            <person name="Cheng Y.F."/>
            <person name="Bauer S."/>
            <person name="Grigoriev I."/>
            <person name="Gladden J.M."/>
            <person name="Simmons B.A."/>
            <person name="Brem R."/>
            <person name="Arkin A.P."/>
            <person name="Skerker J.M."/>
        </authorList>
    </citation>
    <scope>NUCLEOTIDE SEQUENCE [LARGE SCALE GENOMIC DNA]</scope>
    <source>
        <strain evidence="3 4">NBRC 0880</strain>
    </source>
</reference>
<name>A0A2T0ADE9_RHOTO</name>
<comment type="caution">
    <text evidence="3">The sequence shown here is derived from an EMBL/GenBank/DDBJ whole genome shotgun (WGS) entry which is preliminary data.</text>
</comment>